<reference evidence="12 13" key="1">
    <citation type="journal article" date="2021" name="Elife">
        <title>Chloroplast acquisition without the gene transfer in kleptoplastic sea slugs, Plakobranchus ocellatus.</title>
        <authorList>
            <person name="Maeda T."/>
            <person name="Takahashi S."/>
            <person name="Yoshida T."/>
            <person name="Shimamura S."/>
            <person name="Takaki Y."/>
            <person name="Nagai Y."/>
            <person name="Toyoda A."/>
            <person name="Suzuki Y."/>
            <person name="Arimoto A."/>
            <person name="Ishii H."/>
            <person name="Satoh N."/>
            <person name="Nishiyama T."/>
            <person name="Hasebe M."/>
            <person name="Maruyama T."/>
            <person name="Minagawa J."/>
            <person name="Obokata J."/>
            <person name="Shigenobu S."/>
        </authorList>
    </citation>
    <scope>NUCLEOTIDE SEQUENCE [LARGE SCALE GENOMIC DNA]</scope>
</reference>
<evidence type="ECO:0000256" key="9">
    <source>
        <dbReference type="SAM" id="MobiDB-lite"/>
    </source>
</evidence>
<dbReference type="FunFam" id="2.10.25.10:FF:000090">
    <property type="entry name" value="laminin subunit alpha"/>
    <property type="match status" value="1"/>
</dbReference>
<gene>
    <name evidence="12" type="ORF">PoB_001936900</name>
</gene>
<evidence type="ECO:0000256" key="1">
    <source>
        <dbReference type="ARBA" id="ARBA00004613"/>
    </source>
</evidence>
<keyword evidence="2" id="KW-0964">Secreted</keyword>
<dbReference type="PROSITE" id="PS50027">
    <property type="entry name" value="EGF_LAM_2"/>
    <property type="match status" value="1"/>
</dbReference>
<keyword evidence="5 8" id="KW-1015">Disulfide bond</keyword>
<evidence type="ECO:0000256" key="10">
    <source>
        <dbReference type="SAM" id="Phobius"/>
    </source>
</evidence>
<evidence type="ECO:0000256" key="5">
    <source>
        <dbReference type="ARBA" id="ARBA00023157"/>
    </source>
</evidence>
<evidence type="ECO:0000256" key="7">
    <source>
        <dbReference type="ARBA" id="ARBA00023292"/>
    </source>
</evidence>
<name>A0AAV3ZBX5_9GAST</name>
<feature type="region of interest" description="Disordered" evidence="9">
    <location>
        <begin position="498"/>
        <end position="567"/>
    </location>
</feature>
<evidence type="ECO:0000313" key="13">
    <source>
        <dbReference type="Proteomes" id="UP000735302"/>
    </source>
</evidence>
<evidence type="ECO:0000256" key="8">
    <source>
        <dbReference type="PROSITE-ProRule" id="PRU00460"/>
    </source>
</evidence>
<keyword evidence="4" id="KW-0677">Repeat</keyword>
<feature type="region of interest" description="Disordered" evidence="9">
    <location>
        <begin position="416"/>
        <end position="457"/>
    </location>
</feature>
<evidence type="ECO:0000256" key="2">
    <source>
        <dbReference type="ARBA" id="ARBA00022525"/>
    </source>
</evidence>
<dbReference type="Pfam" id="PF00053">
    <property type="entry name" value="EGF_laminin"/>
    <property type="match status" value="1"/>
</dbReference>
<evidence type="ECO:0000259" key="11">
    <source>
        <dbReference type="PROSITE" id="PS50027"/>
    </source>
</evidence>
<evidence type="ECO:0000256" key="3">
    <source>
        <dbReference type="ARBA" id="ARBA00022729"/>
    </source>
</evidence>
<dbReference type="EMBL" id="BLXT01002301">
    <property type="protein sequence ID" value="GFN92863.1"/>
    <property type="molecule type" value="Genomic_DNA"/>
</dbReference>
<dbReference type="PROSITE" id="PS01248">
    <property type="entry name" value="EGF_LAM_1"/>
    <property type="match status" value="1"/>
</dbReference>
<keyword evidence="7 8" id="KW-0424">Laminin EGF-like domain</keyword>
<keyword evidence="3" id="KW-0732">Signal</keyword>
<keyword evidence="10" id="KW-1133">Transmembrane helix</keyword>
<comment type="caution">
    <text evidence="8">Lacks conserved residue(s) required for the propagation of feature annotation.</text>
</comment>
<feature type="disulfide bond" evidence="8">
    <location>
        <begin position="204"/>
        <end position="213"/>
    </location>
</feature>
<dbReference type="SUPFAM" id="SSF57196">
    <property type="entry name" value="EGF/Laminin"/>
    <property type="match status" value="1"/>
</dbReference>
<feature type="transmembrane region" description="Helical" evidence="10">
    <location>
        <begin position="256"/>
        <end position="282"/>
    </location>
</feature>
<dbReference type="Gene3D" id="2.10.25.10">
    <property type="entry name" value="Laminin"/>
    <property type="match status" value="1"/>
</dbReference>
<keyword evidence="10" id="KW-0472">Membrane</keyword>
<dbReference type="CDD" id="cd00055">
    <property type="entry name" value="EGF_Lam"/>
    <property type="match status" value="1"/>
</dbReference>
<dbReference type="SMART" id="SM00180">
    <property type="entry name" value="EGF_Lam"/>
    <property type="match status" value="1"/>
</dbReference>
<feature type="compositionally biased region" description="Polar residues" evidence="9">
    <location>
        <begin position="498"/>
        <end position="512"/>
    </location>
</feature>
<feature type="domain" description="Laminin EGF-like" evidence="11">
    <location>
        <begin position="179"/>
        <end position="230"/>
    </location>
</feature>
<sequence>MNLSLLSGQYVPALDASPLEPTEGPCTLASGLYTTEAPFDGTLQAQCDLGGGAVTLPLSPIPGGMVQLGLAWPYYFAVRYTTNATGITGTIEVAANGNTAVDLAPLSARLGQDVTPECPVTSGPVGQVPVVFTEDSSSAVISAPLNVTLDARCQYTLTLQLTPAPQNRRRRAIGDGPYCSCDSVGTGPGSAASICQDLGGQCTCLPGVSGRACDVCTPGYFNLTQAGCDRSYLVYPSATGCPTLPCPSEEDDDDHLAAHIVVLIVFACLVFLLGLIVLIICLKRWRDKRAKETRAKQERLNEYKLNDLSTRDKNGNFGGRKNEQSLPVKIENEVPKLSDGEEIGSDDVFELSDIGVNGTAKREPHEDKMFYIASDESHASWERKRASDMKSFKSPSPTFGGGNKKISLLTLAKLASKSKGVQENPDTLPESRDNAAYQSDEDSSQYFISTHPPKARSLDDHHIISEDSADHLFPASSTPGGLQHWKAMDDLTMPVSSSERSISYNDRSSLSGASPDISDYRLPQRRDIYPPRQSNPSLPKQIPPKPKRQKKPPTREPSFMNRIVPPPSLYSSTNNGILYIPEPDYNNLSDDSALLPFADQNSVFLRGVDNPIFIPDPDYPLYAGYESFDEVNGSLV</sequence>
<dbReference type="Proteomes" id="UP000735302">
    <property type="component" value="Unassembled WGS sequence"/>
</dbReference>
<accession>A0AAV3ZBX5</accession>
<proteinExistence type="predicted"/>
<dbReference type="InterPro" id="IPR002049">
    <property type="entry name" value="LE_dom"/>
</dbReference>
<evidence type="ECO:0000256" key="6">
    <source>
        <dbReference type="ARBA" id="ARBA00023180"/>
    </source>
</evidence>
<dbReference type="GO" id="GO:0005576">
    <property type="term" value="C:extracellular region"/>
    <property type="evidence" value="ECO:0007669"/>
    <property type="project" value="UniProtKB-SubCell"/>
</dbReference>
<comment type="caution">
    <text evidence="12">The sequence shown here is derived from an EMBL/GenBank/DDBJ whole genome shotgun (WGS) entry which is preliminary data.</text>
</comment>
<comment type="subcellular location">
    <subcellularLocation>
        <location evidence="1">Secreted</location>
    </subcellularLocation>
</comment>
<feature type="compositionally biased region" description="Basic and acidic residues" evidence="9">
    <location>
        <begin position="518"/>
        <end position="529"/>
    </location>
</feature>
<evidence type="ECO:0000313" key="12">
    <source>
        <dbReference type="EMBL" id="GFN92863.1"/>
    </source>
</evidence>
<protein>
    <submittedName>
        <fullName evidence="12">Laminin subunit beta-2</fullName>
    </submittedName>
</protein>
<keyword evidence="13" id="KW-1185">Reference proteome</keyword>
<organism evidence="12 13">
    <name type="scientific">Plakobranchus ocellatus</name>
    <dbReference type="NCBI Taxonomy" id="259542"/>
    <lineage>
        <taxon>Eukaryota</taxon>
        <taxon>Metazoa</taxon>
        <taxon>Spiralia</taxon>
        <taxon>Lophotrochozoa</taxon>
        <taxon>Mollusca</taxon>
        <taxon>Gastropoda</taxon>
        <taxon>Heterobranchia</taxon>
        <taxon>Euthyneura</taxon>
        <taxon>Panpulmonata</taxon>
        <taxon>Sacoglossa</taxon>
        <taxon>Placobranchoidea</taxon>
        <taxon>Plakobranchidae</taxon>
        <taxon>Plakobranchus</taxon>
    </lineage>
</organism>
<keyword evidence="10" id="KW-0812">Transmembrane</keyword>
<dbReference type="AlphaFoldDB" id="A0AAV3ZBX5"/>
<keyword evidence="6" id="KW-0325">Glycoprotein</keyword>
<evidence type="ECO:0000256" key="4">
    <source>
        <dbReference type="ARBA" id="ARBA00022737"/>
    </source>
</evidence>